<dbReference type="OrthoDB" id="8781117at2"/>
<keyword evidence="14" id="KW-1185">Reference proteome</keyword>
<reference evidence="13 14" key="1">
    <citation type="submission" date="2018-06" db="EMBL/GenBank/DDBJ databases">
        <title>The complete genome sequence of a nosiheptide producer Streptomyces actuosus ATCC 25421: deducing the ability of producing a new class III lantibiotics.</title>
        <authorList>
            <person name="Liu W."/>
            <person name="Sun F."/>
            <person name="Hu Y."/>
        </authorList>
    </citation>
    <scope>NUCLEOTIDE SEQUENCE [LARGE SCALE GENOMIC DNA]</scope>
    <source>
        <strain evidence="13 14">ATCC 25421</strain>
    </source>
</reference>
<dbReference type="AlphaFoldDB" id="A0A2U9P3S2"/>
<evidence type="ECO:0000256" key="9">
    <source>
        <dbReference type="PIRSR" id="PIRSR001134-2"/>
    </source>
</evidence>
<dbReference type="GO" id="GO:0004252">
    <property type="term" value="F:serine-type endopeptidase activity"/>
    <property type="evidence" value="ECO:0007669"/>
    <property type="project" value="InterPro"/>
</dbReference>
<dbReference type="PROSITE" id="PS51318">
    <property type="entry name" value="TAT"/>
    <property type="match status" value="1"/>
</dbReference>
<proteinExistence type="inferred from homology"/>
<dbReference type="PRINTS" id="PR00861">
    <property type="entry name" value="ALYTICPTASE"/>
</dbReference>
<dbReference type="SUPFAM" id="SSF50494">
    <property type="entry name" value="Trypsin-like serine proteases"/>
    <property type="match status" value="1"/>
</dbReference>
<evidence type="ECO:0000256" key="1">
    <source>
        <dbReference type="ARBA" id="ARBA00007664"/>
    </source>
</evidence>
<keyword evidence="7 9" id="KW-1015">Disulfide bond</keyword>
<evidence type="ECO:0000256" key="8">
    <source>
        <dbReference type="PIRSR" id="PIRSR001134-1"/>
    </source>
</evidence>
<dbReference type="Pfam" id="PF02839">
    <property type="entry name" value="CBM_5_12"/>
    <property type="match status" value="1"/>
</dbReference>
<dbReference type="Pfam" id="PF02983">
    <property type="entry name" value="Pro_Al_protease"/>
    <property type="match status" value="1"/>
</dbReference>
<feature type="signal peptide" evidence="11">
    <location>
        <begin position="1"/>
        <end position="26"/>
    </location>
</feature>
<keyword evidence="2 13" id="KW-0645">Protease</keyword>
<feature type="domain" description="Chitin-binding type-3" evidence="12">
    <location>
        <begin position="415"/>
        <end position="461"/>
    </location>
</feature>
<feature type="compositionally biased region" description="Low complexity" evidence="10">
    <location>
        <begin position="31"/>
        <end position="48"/>
    </location>
</feature>
<evidence type="ECO:0000256" key="4">
    <source>
        <dbReference type="ARBA" id="ARBA00022801"/>
    </source>
</evidence>
<feature type="active site" description="Charge relay system" evidence="8">
    <location>
        <position position="246"/>
    </location>
</feature>
<evidence type="ECO:0000256" key="2">
    <source>
        <dbReference type="ARBA" id="ARBA00022670"/>
    </source>
</evidence>
<dbReference type="InterPro" id="IPR009003">
    <property type="entry name" value="Peptidase_S1_PA"/>
</dbReference>
<dbReference type="InterPro" id="IPR036573">
    <property type="entry name" value="CBM_sf_5/12"/>
</dbReference>
<dbReference type="InterPro" id="IPR043504">
    <property type="entry name" value="Peptidase_S1_PA_chymotrypsin"/>
</dbReference>
<keyword evidence="6" id="KW-0865">Zymogen</keyword>
<dbReference type="PIRSF" id="PIRSF001134">
    <property type="entry name" value="Streptogrisin"/>
    <property type="match status" value="1"/>
</dbReference>
<comment type="similarity">
    <text evidence="1">Belongs to the peptidase S1 family.</text>
</comment>
<dbReference type="Gene3D" id="3.30.300.50">
    <property type="match status" value="2"/>
</dbReference>
<dbReference type="InterPro" id="IPR004236">
    <property type="entry name" value="Pept_S1_alpha_lytic"/>
</dbReference>
<keyword evidence="3 11" id="KW-0732">Signal</keyword>
<dbReference type="GO" id="GO:0005975">
    <property type="term" value="P:carbohydrate metabolic process"/>
    <property type="evidence" value="ECO:0007669"/>
    <property type="project" value="InterPro"/>
</dbReference>
<keyword evidence="5" id="KW-0720">Serine protease</keyword>
<feature type="disulfide bond" evidence="9">
    <location>
        <begin position="349"/>
        <end position="376"/>
    </location>
</feature>
<evidence type="ECO:0000313" key="13">
    <source>
        <dbReference type="EMBL" id="AWT44419.1"/>
    </source>
</evidence>
<dbReference type="GO" id="GO:0004553">
    <property type="term" value="F:hydrolase activity, hydrolyzing O-glycosyl compounds"/>
    <property type="evidence" value="ECO:0007669"/>
    <property type="project" value="InterPro"/>
</dbReference>
<evidence type="ECO:0000256" key="7">
    <source>
        <dbReference type="ARBA" id="ARBA00023157"/>
    </source>
</evidence>
<dbReference type="SUPFAM" id="SSF51055">
    <property type="entry name" value="Carbohydrate binding domain"/>
    <property type="match status" value="1"/>
</dbReference>
<keyword evidence="4" id="KW-0378">Hydrolase</keyword>
<evidence type="ECO:0000256" key="5">
    <source>
        <dbReference type="ARBA" id="ARBA00022825"/>
    </source>
</evidence>
<evidence type="ECO:0000256" key="11">
    <source>
        <dbReference type="SAM" id="SignalP"/>
    </source>
</evidence>
<sequence length="461" mass="47408">MAPTPTTRRRAALVAAGALVLAAAHAAAAAKPRPAAGPAPTAAQTLGADRPAPDVLRAMQRDLKLTAAEAAQRLVNEAEAGTRAGLLRNALGERFAGAWVSGKTAADLTVATTSADDTAAIRAQGAKANVVGSSLSVLKAVKAKLDAAAIRNRNRAVALDTPVWYVDVRGNRVVLQGTSKVAADRFLKAAGVDKDQRVSVQVSDERPRALADIVGGDAYYIDGSARCSIGFSVTKDDKQGFASAGHCGKPGSKTAGSNMADQGTFQASVFPGKDMSWVAVNSDWTATPQVKGEGGNLVQVSGSVRALVGASVCRSGSTTGWHCGTIQEENVSVRYAEGQVDGLTKTDVCAEPGDSGGPYVSGAQGQGTTSGGSGDCTSGGTTFFQPLTATLNDLGLTLKTATADSTVPAPETHALDAWVKGRVYDAGATVTYGEVRYRCLQDHQAQSAWAPELTPALWQRL</sequence>
<dbReference type="InterPro" id="IPR003610">
    <property type="entry name" value="CBM5/12"/>
</dbReference>
<dbReference type="GO" id="GO:0006508">
    <property type="term" value="P:proteolysis"/>
    <property type="evidence" value="ECO:0007669"/>
    <property type="project" value="UniProtKB-KW"/>
</dbReference>
<dbReference type="RefSeq" id="WP_110629320.1">
    <property type="nucleotide sequence ID" value="NZ_CP029788.1"/>
</dbReference>
<dbReference type="InterPro" id="IPR006311">
    <property type="entry name" value="TAT_signal"/>
</dbReference>
<evidence type="ECO:0000256" key="10">
    <source>
        <dbReference type="SAM" id="MobiDB-lite"/>
    </source>
</evidence>
<evidence type="ECO:0000259" key="12">
    <source>
        <dbReference type="SMART" id="SM00495"/>
    </source>
</evidence>
<feature type="disulfide bond" evidence="9">
    <location>
        <begin position="313"/>
        <end position="323"/>
    </location>
</feature>
<dbReference type="Proteomes" id="UP000247634">
    <property type="component" value="Chromosome"/>
</dbReference>
<dbReference type="Gene3D" id="2.40.10.10">
    <property type="entry name" value="Trypsin-like serine proteases"/>
    <property type="match status" value="2"/>
</dbReference>
<feature type="active site" description="Charge relay system" evidence="8">
    <location>
        <position position="274"/>
    </location>
</feature>
<evidence type="ECO:0000256" key="6">
    <source>
        <dbReference type="ARBA" id="ARBA00023145"/>
    </source>
</evidence>
<dbReference type="SMART" id="SM00495">
    <property type="entry name" value="ChtBD3"/>
    <property type="match status" value="1"/>
</dbReference>
<protein>
    <submittedName>
        <fullName evidence="13">Serine protease</fullName>
    </submittedName>
</protein>
<gene>
    <name evidence="13" type="ORF">DMT42_20345</name>
</gene>
<dbReference type="CDD" id="cd12214">
    <property type="entry name" value="ChiA1_BD"/>
    <property type="match status" value="1"/>
</dbReference>
<dbReference type="InterPro" id="IPR035070">
    <property type="entry name" value="Streptogrisin_prodomain"/>
</dbReference>
<feature type="disulfide bond" evidence="9">
    <location>
        <begin position="227"/>
        <end position="247"/>
    </location>
</feature>
<dbReference type="GO" id="GO:0030246">
    <property type="term" value="F:carbohydrate binding"/>
    <property type="evidence" value="ECO:0007669"/>
    <property type="project" value="InterPro"/>
</dbReference>
<dbReference type="KEGG" id="sact:DMT42_20345"/>
<dbReference type="Pfam" id="PF00089">
    <property type="entry name" value="Trypsin"/>
    <property type="match status" value="1"/>
</dbReference>
<feature type="region of interest" description="Disordered" evidence="10">
    <location>
        <begin position="31"/>
        <end position="50"/>
    </location>
</feature>
<dbReference type="InterPro" id="IPR001254">
    <property type="entry name" value="Trypsin_dom"/>
</dbReference>
<dbReference type="EMBL" id="CP029788">
    <property type="protein sequence ID" value="AWT44419.1"/>
    <property type="molecule type" value="Genomic_DNA"/>
</dbReference>
<dbReference type="CDD" id="cd21112">
    <property type="entry name" value="alphaLP-like"/>
    <property type="match status" value="1"/>
</dbReference>
<dbReference type="GO" id="GO:0005576">
    <property type="term" value="C:extracellular region"/>
    <property type="evidence" value="ECO:0007669"/>
    <property type="project" value="InterPro"/>
</dbReference>
<feature type="chain" id="PRO_5039011863" evidence="11">
    <location>
        <begin position="27"/>
        <end position="461"/>
    </location>
</feature>
<feature type="active site" description="Charge relay system" evidence="8">
    <location>
        <position position="355"/>
    </location>
</feature>
<name>A0A2U9P3S2_STRAS</name>
<organism evidence="13 14">
    <name type="scientific">Streptomyces actuosus</name>
    <dbReference type="NCBI Taxonomy" id="1885"/>
    <lineage>
        <taxon>Bacteria</taxon>
        <taxon>Bacillati</taxon>
        <taxon>Actinomycetota</taxon>
        <taxon>Actinomycetes</taxon>
        <taxon>Kitasatosporales</taxon>
        <taxon>Streptomycetaceae</taxon>
        <taxon>Streptomyces</taxon>
    </lineage>
</organism>
<accession>A0A2U9P3S2</accession>
<dbReference type="Gene3D" id="2.10.10.20">
    <property type="entry name" value="Carbohydrate-binding module superfamily 5/12"/>
    <property type="match status" value="1"/>
</dbReference>
<evidence type="ECO:0000256" key="3">
    <source>
        <dbReference type="ARBA" id="ARBA00022729"/>
    </source>
</evidence>
<evidence type="ECO:0000313" key="14">
    <source>
        <dbReference type="Proteomes" id="UP000247634"/>
    </source>
</evidence>
<dbReference type="InterPro" id="IPR001316">
    <property type="entry name" value="Pept_S1A_streptogrisin"/>
</dbReference>